<proteinExistence type="predicted"/>
<reference evidence="1" key="1">
    <citation type="journal article" date="2015" name="Nature">
        <title>Complex archaea that bridge the gap between prokaryotes and eukaryotes.</title>
        <authorList>
            <person name="Spang A."/>
            <person name="Saw J.H."/>
            <person name="Jorgensen S.L."/>
            <person name="Zaremba-Niedzwiedzka K."/>
            <person name="Martijn J."/>
            <person name="Lind A.E."/>
            <person name="van Eijk R."/>
            <person name="Schleper C."/>
            <person name="Guy L."/>
            <person name="Ettema T.J."/>
        </authorList>
    </citation>
    <scope>NUCLEOTIDE SEQUENCE</scope>
</reference>
<gene>
    <name evidence="1" type="ORF">LCGC14_1918480</name>
</gene>
<name>A0A0F9FS98_9ZZZZ</name>
<sequence length="96" mass="11447">MTSRFEFLRDDIAIEMITYKQLNYIINTLDALIELVTEDKEFLDLIESKSNRDITLIKLLKPYIVTRNKEFTCESLDAAIKRLLSYNRLISERARW</sequence>
<comment type="caution">
    <text evidence="1">The sequence shown here is derived from an EMBL/GenBank/DDBJ whole genome shotgun (WGS) entry which is preliminary data.</text>
</comment>
<evidence type="ECO:0000313" key="1">
    <source>
        <dbReference type="EMBL" id="KKL89063.1"/>
    </source>
</evidence>
<dbReference type="EMBL" id="LAZR01020392">
    <property type="protein sequence ID" value="KKL89063.1"/>
    <property type="molecule type" value="Genomic_DNA"/>
</dbReference>
<organism evidence="1">
    <name type="scientific">marine sediment metagenome</name>
    <dbReference type="NCBI Taxonomy" id="412755"/>
    <lineage>
        <taxon>unclassified sequences</taxon>
        <taxon>metagenomes</taxon>
        <taxon>ecological metagenomes</taxon>
    </lineage>
</organism>
<accession>A0A0F9FS98</accession>
<protein>
    <submittedName>
        <fullName evidence="1">Uncharacterized protein</fullName>
    </submittedName>
</protein>
<dbReference type="AlphaFoldDB" id="A0A0F9FS98"/>